<feature type="region of interest" description="Disordered" evidence="1">
    <location>
        <begin position="1"/>
        <end position="27"/>
    </location>
</feature>
<name>A0A401YD52_9ACTN</name>
<dbReference type="AlphaFoldDB" id="A0A401YD52"/>
<evidence type="ECO:0000256" key="1">
    <source>
        <dbReference type="SAM" id="MobiDB-lite"/>
    </source>
</evidence>
<dbReference type="Proteomes" id="UP000286931">
    <property type="component" value="Unassembled WGS sequence"/>
</dbReference>
<dbReference type="PANTHER" id="PTHR46825">
    <property type="entry name" value="D-ALANYL-D-ALANINE-CARBOXYPEPTIDASE/ENDOPEPTIDASE AMPH"/>
    <property type="match status" value="1"/>
</dbReference>
<evidence type="ECO:0000313" key="4">
    <source>
        <dbReference type="Proteomes" id="UP000286931"/>
    </source>
</evidence>
<keyword evidence="4" id="KW-1185">Reference proteome</keyword>
<feature type="domain" description="Beta-lactamase-related" evidence="2">
    <location>
        <begin position="37"/>
        <end position="358"/>
    </location>
</feature>
<dbReference type="GO" id="GO:0016787">
    <property type="term" value="F:hydrolase activity"/>
    <property type="evidence" value="ECO:0007669"/>
    <property type="project" value="UniProtKB-KW"/>
</dbReference>
<sequence>MGRPTPPEATTPAPGHSDRSAGAGSTATLPTAEYLRTRLAESVEKSGIPGASLAIRVGDRTVATAVGVLDVETEYPATTDSVFQIGSITKVWTTTLVMQLVDEGLIDLDVPIRTYIPDLRLVDEDAAARVTTRHLLCHVAGFEGELFEDHGNGDDSIARLVASLATVGEQLFPPGETFSYSNAGFDLLGLLVEVRTGLTWERALRERIVAPLGLTHVANNATESILLRTAIGHIGGPDGTNVKAPVHHTDRNGAPSGSALATTATDLLEFAAAHIRLGRLSDDRRLLSEESARAMREPQIEIVGNGAFGARKWGLGWILYDWSGGEVVGHDGGTIGQGAMLRVVPERDVSIALLTNGGALYGVYDLICELLDTLADVRPPAPALPPAEPPAVDASYLVGSYASPAQRFDVAETEDGLTVTTRLLGRLGELLGDATTTMRVVPTSERMLICTEAVGGRHQQFLFLGEGERAEYLHVGRAMRRIPDTGAE</sequence>
<dbReference type="InterPro" id="IPR001466">
    <property type="entry name" value="Beta-lactam-related"/>
</dbReference>
<dbReference type="PANTHER" id="PTHR46825:SF9">
    <property type="entry name" value="BETA-LACTAMASE-RELATED DOMAIN-CONTAINING PROTEIN"/>
    <property type="match status" value="1"/>
</dbReference>
<comment type="caution">
    <text evidence="3">The sequence shown here is derived from an EMBL/GenBank/DDBJ whole genome shotgun (WGS) entry which is preliminary data.</text>
</comment>
<dbReference type="InterPro" id="IPR050491">
    <property type="entry name" value="AmpC-like"/>
</dbReference>
<keyword evidence="3" id="KW-0378">Hydrolase</keyword>
<organism evidence="3 4">
    <name type="scientific">Embleya hyalina</name>
    <dbReference type="NCBI Taxonomy" id="516124"/>
    <lineage>
        <taxon>Bacteria</taxon>
        <taxon>Bacillati</taxon>
        <taxon>Actinomycetota</taxon>
        <taxon>Actinomycetes</taxon>
        <taxon>Kitasatosporales</taxon>
        <taxon>Streptomycetaceae</taxon>
        <taxon>Embleya</taxon>
    </lineage>
</organism>
<evidence type="ECO:0000259" key="2">
    <source>
        <dbReference type="Pfam" id="PF00144"/>
    </source>
</evidence>
<dbReference type="OrthoDB" id="262125at2"/>
<dbReference type="Gene3D" id="3.40.710.10">
    <property type="entry name" value="DD-peptidase/beta-lactamase superfamily"/>
    <property type="match status" value="1"/>
</dbReference>
<dbReference type="Pfam" id="PF00144">
    <property type="entry name" value="Beta-lactamase"/>
    <property type="match status" value="1"/>
</dbReference>
<protein>
    <submittedName>
        <fullName evidence="3">Serine hydrolase</fullName>
    </submittedName>
</protein>
<dbReference type="EMBL" id="BIFH01000013">
    <property type="protein sequence ID" value="GCD92525.1"/>
    <property type="molecule type" value="Genomic_DNA"/>
</dbReference>
<dbReference type="InterPro" id="IPR012338">
    <property type="entry name" value="Beta-lactam/transpept-like"/>
</dbReference>
<proteinExistence type="predicted"/>
<gene>
    <name evidence="3" type="primary">ampC_1</name>
    <name evidence="3" type="ORF">EHYA_00163</name>
</gene>
<dbReference type="RefSeq" id="WP_126634885.1">
    <property type="nucleotide sequence ID" value="NZ_BIFH01000013.1"/>
</dbReference>
<accession>A0A401YD52</accession>
<reference evidence="3 4" key="1">
    <citation type="submission" date="2018-12" db="EMBL/GenBank/DDBJ databases">
        <title>Draft genome sequence of Embleya hyalina NBRC 13850T.</title>
        <authorList>
            <person name="Komaki H."/>
            <person name="Hosoyama A."/>
            <person name="Kimura A."/>
            <person name="Ichikawa N."/>
            <person name="Tamura T."/>
        </authorList>
    </citation>
    <scope>NUCLEOTIDE SEQUENCE [LARGE SCALE GENOMIC DNA]</scope>
    <source>
        <strain evidence="3 4">NBRC 13850</strain>
    </source>
</reference>
<evidence type="ECO:0000313" key="3">
    <source>
        <dbReference type="EMBL" id="GCD92525.1"/>
    </source>
</evidence>
<dbReference type="SUPFAM" id="SSF56601">
    <property type="entry name" value="beta-lactamase/transpeptidase-like"/>
    <property type="match status" value="1"/>
</dbReference>